<sequence>MAQNEARGGKVGDFGIALVLTVGYGSPVVLGALFALANLGPFPSDTALVIVPLGIVACSALARWLYRAVRRRGRAPFQIAAEVLALLVLPAWGLAYSHTAEAKCVVGQCSEGVTPLRPLAEPEVFGLLALHALTALAYAVSRRRPAALDAPAELLVHAGLLVGIAAHALLAVHFGGWVAAGILFPPLFAPCLAPVITLVFYGVELRARLRRRGLEARLRALAQAPESAYRESPPQEPLPPDPHIHGPTLARALALSPLLLGAYAVAHAVWLGHAGGALQVFTRTCNYTLSRVPLEIVPESCHYLCTVAARGHGWLVRPLRLGRRRGVPILVNRQLAVANAFEDLLHERWPRFGRAARRLYDRLGLPVSRYIRGRWLADLIYLAMKPCEWLLYLALVLLDPGPPEARIDRMYR</sequence>
<keyword evidence="1" id="KW-0812">Transmembrane</keyword>
<dbReference type="InterPro" id="IPR056491">
    <property type="entry name" value="DUF6688_C"/>
</dbReference>
<feature type="transmembrane region" description="Helical" evidence="1">
    <location>
        <begin position="182"/>
        <end position="203"/>
    </location>
</feature>
<feature type="domain" description="DUF6688" evidence="2">
    <location>
        <begin position="302"/>
        <end position="411"/>
    </location>
</feature>
<dbReference type="Pfam" id="PF23543">
    <property type="entry name" value="DUF6688_C"/>
    <property type="match status" value="1"/>
</dbReference>
<proteinExistence type="predicted"/>
<feature type="transmembrane region" description="Helical" evidence="1">
    <location>
        <begin position="77"/>
        <end position="95"/>
    </location>
</feature>
<feature type="transmembrane region" description="Helical" evidence="1">
    <location>
        <begin position="124"/>
        <end position="142"/>
    </location>
</feature>
<evidence type="ECO:0000259" key="2">
    <source>
        <dbReference type="Pfam" id="PF23543"/>
    </source>
</evidence>
<feature type="transmembrane region" description="Helical" evidence="1">
    <location>
        <begin position="47"/>
        <end position="65"/>
    </location>
</feature>
<dbReference type="AlphaFoldDB" id="A0A2L0EJY1"/>
<dbReference type="RefSeq" id="WP_199789578.1">
    <property type="nucleotide sequence ID" value="NZ_CP012673.1"/>
</dbReference>
<accession>A0A2L0EJY1</accession>
<evidence type="ECO:0000313" key="4">
    <source>
        <dbReference type="Proteomes" id="UP000238348"/>
    </source>
</evidence>
<keyword evidence="1" id="KW-0472">Membrane</keyword>
<reference evidence="3 4" key="1">
    <citation type="submission" date="2015-09" db="EMBL/GenBank/DDBJ databases">
        <title>Sorangium comparison.</title>
        <authorList>
            <person name="Zaburannyi N."/>
            <person name="Bunk B."/>
            <person name="Overmann J."/>
            <person name="Mueller R."/>
        </authorList>
    </citation>
    <scope>NUCLEOTIDE SEQUENCE [LARGE SCALE GENOMIC DNA]</scope>
    <source>
        <strain evidence="3 4">So ce26</strain>
    </source>
</reference>
<keyword evidence="1" id="KW-1133">Transmembrane helix</keyword>
<evidence type="ECO:0000256" key="1">
    <source>
        <dbReference type="SAM" id="Phobius"/>
    </source>
</evidence>
<gene>
    <name evidence="3" type="ORF">SOCE26_009990</name>
</gene>
<dbReference type="Proteomes" id="UP000238348">
    <property type="component" value="Chromosome"/>
</dbReference>
<feature type="transmembrane region" description="Helical" evidence="1">
    <location>
        <begin position="154"/>
        <end position="176"/>
    </location>
</feature>
<dbReference type="EMBL" id="CP012673">
    <property type="protein sequence ID" value="AUX39605.1"/>
    <property type="molecule type" value="Genomic_DNA"/>
</dbReference>
<organism evidence="3 4">
    <name type="scientific">Sorangium cellulosum</name>
    <name type="common">Polyangium cellulosum</name>
    <dbReference type="NCBI Taxonomy" id="56"/>
    <lineage>
        <taxon>Bacteria</taxon>
        <taxon>Pseudomonadati</taxon>
        <taxon>Myxococcota</taxon>
        <taxon>Polyangia</taxon>
        <taxon>Polyangiales</taxon>
        <taxon>Polyangiaceae</taxon>
        <taxon>Sorangium</taxon>
    </lineage>
</organism>
<evidence type="ECO:0000313" key="3">
    <source>
        <dbReference type="EMBL" id="AUX39605.1"/>
    </source>
</evidence>
<feature type="transmembrane region" description="Helical" evidence="1">
    <location>
        <begin position="12"/>
        <end position="35"/>
    </location>
</feature>
<protein>
    <recommendedName>
        <fullName evidence="2">DUF6688 domain-containing protein</fullName>
    </recommendedName>
</protein>
<name>A0A2L0EJY1_SORCE</name>